<comment type="caution">
    <text evidence="1">The sequence shown here is derived from an EMBL/GenBank/DDBJ whole genome shotgun (WGS) entry which is preliminary data.</text>
</comment>
<evidence type="ECO:0000313" key="1">
    <source>
        <dbReference type="EMBL" id="KAK3681847.1"/>
    </source>
</evidence>
<sequence length="644" mass="71262">MQHNSASGTSTPYTLSPSSTVLSTPPKSSDDYVTYKPPSQSASPDFATWRPSFHVMPSSGWMNDPCAPGYDPKTGTYFVSFQWNPRGPDWGDICWGTATSKDMVNWTVREQPTLSPDTPYDHKGVFTGCLLPPNDESLTIAYTSVRDLPIHYSIPRGKGYESLSLAKSYDSGESWTKTIGNPILPTEPEGLDVTGWRDPFVATWQDMAQMLDLDPATLFALISGGIRHVTPTTFLYVLDSYDLTRWMYIGPLMNVGLNKWLSRWSGDLGRNWEVSNFMTLTDETQPSITRQFLVIGTEGCLPAESSSSNTAAAALGPERPARGQLWISGSLRKTTSLFKSPRLPRCDVQGSTEMTYDFGGHLDHGCLYAANSFFDPQSQKQVVWGWITEDDLCDELRHKQGWSGMLSLPREVRIQTLPHVVGASASQLKDITSVELEADLHGSFTLRTLASEPVKRVVEGLRRGKGVRRTDLEQQRLINGGYEAASTPYDIRTDQWELACSFRVSKGCYFVGLEFGHSADFSRSTSLTFFPHLETFTITRPSFPSPNSAELINSSPEVAPHTLFTMRDPASGAAEEETLDIRAWRDNSVLEIFINGRTAISTRIYAAEETFGIRFFADESLAERGTGSGTELVSATLWDGIGVA</sequence>
<accession>A0ACC3MBL7</accession>
<dbReference type="EMBL" id="JAUTXU010000394">
    <property type="protein sequence ID" value="KAK3681847.1"/>
    <property type="molecule type" value="Genomic_DNA"/>
</dbReference>
<proteinExistence type="predicted"/>
<keyword evidence="1" id="KW-0326">Glycosidase</keyword>
<gene>
    <name evidence="1" type="primary">MgSUC1_2</name>
    <name evidence="1" type="ORF">LTR37_020831</name>
</gene>
<dbReference type="Proteomes" id="UP001281147">
    <property type="component" value="Unassembled WGS sequence"/>
</dbReference>
<dbReference type="EC" id="3.2.1.26" evidence="1"/>
<keyword evidence="2" id="KW-1185">Reference proteome</keyword>
<reference evidence="1" key="1">
    <citation type="submission" date="2023-07" db="EMBL/GenBank/DDBJ databases">
        <title>Black Yeasts Isolated from many extreme environments.</title>
        <authorList>
            <person name="Coleine C."/>
            <person name="Stajich J.E."/>
            <person name="Selbmann L."/>
        </authorList>
    </citation>
    <scope>NUCLEOTIDE SEQUENCE</scope>
    <source>
        <strain evidence="1">CCFEE 5714</strain>
    </source>
</reference>
<name>A0ACC3MBL7_9PEZI</name>
<protein>
    <submittedName>
        <fullName evidence="1">Beta-Fructufuranosidase</fullName>
        <ecNumber evidence="1">3.2.1.26</ecNumber>
    </submittedName>
</protein>
<keyword evidence="1" id="KW-0378">Hydrolase</keyword>
<evidence type="ECO:0000313" key="2">
    <source>
        <dbReference type="Proteomes" id="UP001281147"/>
    </source>
</evidence>
<organism evidence="1 2">
    <name type="scientific">Vermiconidia calcicola</name>
    <dbReference type="NCBI Taxonomy" id="1690605"/>
    <lineage>
        <taxon>Eukaryota</taxon>
        <taxon>Fungi</taxon>
        <taxon>Dikarya</taxon>
        <taxon>Ascomycota</taxon>
        <taxon>Pezizomycotina</taxon>
        <taxon>Dothideomycetes</taxon>
        <taxon>Dothideomycetidae</taxon>
        <taxon>Mycosphaerellales</taxon>
        <taxon>Extremaceae</taxon>
        <taxon>Vermiconidia</taxon>
    </lineage>
</organism>